<dbReference type="AlphaFoldDB" id="A0A9X4LIG9"/>
<dbReference type="EMBL" id="SGUG01000022">
    <property type="protein sequence ID" value="MDG0863793.1"/>
    <property type="molecule type" value="Genomic_DNA"/>
</dbReference>
<dbReference type="Gene3D" id="3.40.50.2300">
    <property type="match status" value="1"/>
</dbReference>
<dbReference type="Proteomes" id="UP001152766">
    <property type="component" value="Unassembled WGS sequence"/>
</dbReference>
<evidence type="ECO:0000313" key="2">
    <source>
        <dbReference type="Proteomes" id="UP001152766"/>
    </source>
</evidence>
<comment type="caution">
    <text evidence="1">The sequence shown here is derived from an EMBL/GenBank/DDBJ whole genome shotgun (WGS) entry which is preliminary data.</text>
</comment>
<reference evidence="1" key="1">
    <citation type="submission" date="2019-02" db="EMBL/GenBank/DDBJ databases">
        <title>Draft genome of the type strain Pelomonas aquatica CCUG 52575T.</title>
        <authorList>
            <person name="Gomila M."/>
            <person name="Lalucat J."/>
        </authorList>
    </citation>
    <scope>NUCLEOTIDE SEQUENCE</scope>
    <source>
        <strain evidence="1">CCUG 52575</strain>
    </source>
</reference>
<dbReference type="InterPro" id="IPR006311">
    <property type="entry name" value="TAT_signal"/>
</dbReference>
<organism evidence="1 2">
    <name type="scientific">Pelomonas aquatica</name>
    <dbReference type="NCBI Taxonomy" id="431058"/>
    <lineage>
        <taxon>Bacteria</taxon>
        <taxon>Pseudomonadati</taxon>
        <taxon>Pseudomonadota</taxon>
        <taxon>Betaproteobacteria</taxon>
        <taxon>Burkholderiales</taxon>
        <taxon>Sphaerotilaceae</taxon>
        <taxon>Roseateles</taxon>
    </lineage>
</organism>
<proteinExistence type="predicted"/>
<keyword evidence="2" id="KW-1185">Reference proteome</keyword>
<gene>
    <name evidence="1" type="ORF">EXJ73_15125</name>
</gene>
<evidence type="ECO:0000313" key="1">
    <source>
        <dbReference type="EMBL" id="MDG0863793.1"/>
    </source>
</evidence>
<dbReference type="RefSeq" id="WP_268153512.1">
    <property type="nucleotide sequence ID" value="NZ_JAPPUW010000023.1"/>
</dbReference>
<protein>
    <submittedName>
        <fullName evidence="1">Uncharacterized protein</fullName>
    </submittedName>
</protein>
<accession>A0A9X4LIG9</accession>
<dbReference type="PROSITE" id="PS51318">
    <property type="entry name" value="TAT"/>
    <property type="match status" value="1"/>
</dbReference>
<name>A0A9X4LIG9_9BURK</name>
<sequence>MTEHGCPAQATRRALLQQALGGAVWLAGKGAFAAEGARPLAVAYPDLGEPFRQVFAAIIEGIADRAGGAVASFAMGGNANPAQVADDVRRRDAQALIGLGRGGMRVAAALAGELAVLVGCVVSVQESEARAFPVHTLAPDPALLLARLRRLRPAARRVHLVHDARLNGWLARLAREAARVEGLELLAQEAADQAEALRAYTLLLAGADPARDALWLPQDPTTVDDNAVLPLVLRESWNRGITVFSSHLAHVKRGALFSLYPDNRELGRTLAASAQRLLGSPKAAAGAAGVLPLRQALAAINIRTAAHLGIDVAAVQPGFDLVYPNN</sequence>